<keyword evidence="3" id="KW-1185">Reference proteome</keyword>
<keyword evidence="1" id="KW-0472">Membrane</keyword>
<comment type="caution">
    <text evidence="2">The sequence shown here is derived from an EMBL/GenBank/DDBJ whole genome shotgun (WGS) entry which is preliminary data.</text>
</comment>
<organism evidence="2 3">
    <name type="scientific">Liquorilactobacillus mali KCTC 3596 = DSM 20444</name>
    <dbReference type="NCBI Taxonomy" id="1046596"/>
    <lineage>
        <taxon>Bacteria</taxon>
        <taxon>Bacillati</taxon>
        <taxon>Bacillota</taxon>
        <taxon>Bacilli</taxon>
        <taxon>Lactobacillales</taxon>
        <taxon>Lactobacillaceae</taxon>
        <taxon>Liquorilactobacillus</taxon>
    </lineage>
</organism>
<name>A0A0R2DMG6_9LACO</name>
<sequence length="51" mass="5920">MEHVINGGGRGIATYFGVSVYMARYIMQSKKYKGMTLIRYRDWVAAREESQ</sequence>
<dbReference type="PATRIC" id="fig|1046596.6.peg.794"/>
<feature type="transmembrane region" description="Helical" evidence="1">
    <location>
        <begin position="12"/>
        <end position="27"/>
    </location>
</feature>
<protein>
    <submittedName>
        <fullName evidence="2">Uncharacterized protein</fullName>
    </submittedName>
</protein>
<gene>
    <name evidence="2" type="ORF">FD00_GL000724</name>
</gene>
<evidence type="ECO:0000313" key="2">
    <source>
        <dbReference type="EMBL" id="KRN01005.1"/>
    </source>
</evidence>
<reference evidence="2 3" key="1">
    <citation type="journal article" date="2015" name="Genome Announc.">
        <title>Expanding the biotechnology potential of lactobacilli through comparative genomics of 213 strains and associated genera.</title>
        <authorList>
            <person name="Sun Z."/>
            <person name="Harris H.M."/>
            <person name="McCann A."/>
            <person name="Guo C."/>
            <person name="Argimon S."/>
            <person name="Zhang W."/>
            <person name="Yang X."/>
            <person name="Jeffery I.B."/>
            <person name="Cooney J.C."/>
            <person name="Kagawa T.F."/>
            <person name="Liu W."/>
            <person name="Song Y."/>
            <person name="Salvetti E."/>
            <person name="Wrobel A."/>
            <person name="Rasinkangas P."/>
            <person name="Parkhill J."/>
            <person name="Rea M.C."/>
            <person name="O'Sullivan O."/>
            <person name="Ritari J."/>
            <person name="Douillard F.P."/>
            <person name="Paul Ross R."/>
            <person name="Yang R."/>
            <person name="Briner A.E."/>
            <person name="Felis G.E."/>
            <person name="de Vos W.M."/>
            <person name="Barrangou R."/>
            <person name="Klaenhammer T.R."/>
            <person name="Caufield P.W."/>
            <person name="Cui Y."/>
            <person name="Zhang H."/>
            <person name="O'Toole P.W."/>
        </authorList>
    </citation>
    <scope>NUCLEOTIDE SEQUENCE [LARGE SCALE GENOMIC DNA]</scope>
    <source>
        <strain evidence="2 3">DSM 20444</strain>
    </source>
</reference>
<proteinExistence type="predicted"/>
<dbReference type="EMBL" id="AYYH01000199">
    <property type="protein sequence ID" value="KRN01005.1"/>
    <property type="molecule type" value="Genomic_DNA"/>
</dbReference>
<evidence type="ECO:0000313" key="3">
    <source>
        <dbReference type="Proteomes" id="UP000050898"/>
    </source>
</evidence>
<keyword evidence="1" id="KW-0812">Transmembrane</keyword>
<evidence type="ECO:0000256" key="1">
    <source>
        <dbReference type="SAM" id="Phobius"/>
    </source>
</evidence>
<dbReference type="Proteomes" id="UP000050898">
    <property type="component" value="Unassembled WGS sequence"/>
</dbReference>
<accession>A0A0R2DMG6</accession>
<dbReference type="AlphaFoldDB" id="A0A0R2DMG6"/>
<keyword evidence="1" id="KW-1133">Transmembrane helix</keyword>